<evidence type="ECO:0000256" key="4">
    <source>
        <dbReference type="ARBA" id="ARBA00022679"/>
    </source>
</evidence>
<dbReference type="SMART" id="SM00028">
    <property type="entry name" value="TPR"/>
    <property type="match status" value="6"/>
</dbReference>
<dbReference type="Pfam" id="PF02518">
    <property type="entry name" value="HATPase_c"/>
    <property type="match status" value="1"/>
</dbReference>
<dbReference type="STRING" id="414048.SAMN04489864_10951"/>
<keyword evidence="11" id="KW-0732">Signal</keyword>
<dbReference type="OrthoDB" id="9806995at2"/>
<evidence type="ECO:0000313" key="13">
    <source>
        <dbReference type="EMBL" id="SFH33846.1"/>
    </source>
</evidence>
<protein>
    <recommendedName>
        <fullName evidence="2">histidine kinase</fullName>
        <ecNumber evidence="2">2.7.13.3</ecNumber>
    </recommendedName>
</protein>
<evidence type="ECO:0000256" key="2">
    <source>
        <dbReference type="ARBA" id="ARBA00012438"/>
    </source>
</evidence>
<gene>
    <name evidence="13" type="ORF">SAMN04489864_10951</name>
</gene>
<keyword evidence="5" id="KW-0547">Nucleotide-binding</keyword>
<keyword evidence="9" id="KW-0175">Coiled coil</keyword>
<evidence type="ECO:0000256" key="3">
    <source>
        <dbReference type="ARBA" id="ARBA00022553"/>
    </source>
</evidence>
<dbReference type="Pfam" id="PF13374">
    <property type="entry name" value="TPR_10"/>
    <property type="match status" value="1"/>
</dbReference>
<keyword evidence="10" id="KW-1133">Transmembrane helix</keyword>
<keyword evidence="10" id="KW-0812">Transmembrane</keyword>
<feature type="transmembrane region" description="Helical" evidence="10">
    <location>
        <begin position="462"/>
        <end position="482"/>
    </location>
</feature>
<dbReference type="GO" id="GO:0005524">
    <property type="term" value="F:ATP binding"/>
    <property type="evidence" value="ECO:0007669"/>
    <property type="project" value="UniProtKB-KW"/>
</dbReference>
<evidence type="ECO:0000256" key="10">
    <source>
        <dbReference type="SAM" id="Phobius"/>
    </source>
</evidence>
<dbReference type="InterPro" id="IPR011990">
    <property type="entry name" value="TPR-like_helical_dom_sf"/>
</dbReference>
<dbReference type="InterPro" id="IPR005467">
    <property type="entry name" value="His_kinase_dom"/>
</dbReference>
<keyword evidence="7" id="KW-0067">ATP-binding</keyword>
<feature type="domain" description="Histidine kinase" evidence="12">
    <location>
        <begin position="507"/>
        <end position="697"/>
    </location>
</feature>
<reference evidence="13 14" key="1">
    <citation type="submission" date="2016-10" db="EMBL/GenBank/DDBJ databases">
        <authorList>
            <person name="de Groot N.N."/>
        </authorList>
    </citation>
    <scope>NUCLEOTIDE SEQUENCE [LARGE SCALE GENOMIC DNA]</scope>
    <source>
        <strain evidence="13 14">DSM 18684</strain>
    </source>
</reference>
<dbReference type="GO" id="GO:0016020">
    <property type="term" value="C:membrane"/>
    <property type="evidence" value="ECO:0007669"/>
    <property type="project" value="InterPro"/>
</dbReference>
<evidence type="ECO:0000256" key="1">
    <source>
        <dbReference type="ARBA" id="ARBA00000085"/>
    </source>
</evidence>
<evidence type="ECO:0000256" key="5">
    <source>
        <dbReference type="ARBA" id="ARBA00022741"/>
    </source>
</evidence>
<feature type="coiled-coil region" evidence="9">
    <location>
        <begin position="368"/>
        <end position="435"/>
    </location>
</feature>
<keyword evidence="14" id="KW-1185">Reference proteome</keyword>
<dbReference type="RefSeq" id="WP_090995891.1">
    <property type="nucleotide sequence ID" value="NZ_FOPP01000009.1"/>
</dbReference>
<feature type="chain" id="PRO_5011532469" description="histidine kinase" evidence="11">
    <location>
        <begin position="28"/>
        <end position="697"/>
    </location>
</feature>
<keyword evidence="4" id="KW-0808">Transferase</keyword>
<name>A0A1I2Z8K6_9SPHI</name>
<dbReference type="InterPro" id="IPR019734">
    <property type="entry name" value="TPR_rpt"/>
</dbReference>
<comment type="catalytic activity">
    <reaction evidence="1">
        <text>ATP + protein L-histidine = ADP + protein N-phospho-L-histidine.</text>
        <dbReference type="EC" id="2.7.13.3"/>
    </reaction>
</comment>
<sequence length="697" mass="79995">MRLFNSILYFGIAIIFILKSSSSSAQATVNIAQTIEFNIKKADSLFNAEDFVQMRYYDSLSLSMAQKVNQPEYLGKVYFLHAKYLSAVQKFTDANLFYQKALQTYYKKQNNETTALIYNDWGFACGETGALDEQVEYYLLAMKIYEQRNHSVGLAQTMSNLSTAYFQLEQDKKAFIYAFKALQIREKLGVQRDLAISYTNLANMYAQKDSMTLAKKYIDLGLAAAEKSGDKQRLAQTYITKSLLLNREKKIPEALALERKAISIYEEMKNYGIAANRYIAAAFYSNMLGDSAHALQYFNKSIALASSLQNKVVMRNGYNYLSNFYLEHQNFQEAFKQYKKYISLRDSITNSETSTKIAMLQAGFDLEKRDFEINRLQTQERIRQLEIEKQKAIIKGNKAEAERNQDEINLLLKTKELQEKNLLRQQDELEKQKLLTTNNQQKLLIAEKEKIIQQKQIKSQSLIRNLLLGLTALAVLLTIFGFNHYKLKKKIEQQASIIAMRNNISENLHDDIGSSLSNISLLNQLAQNNAANTAKLDDYLVKAGEEIQHVSESINDIVWNINPRYDNIENLLVRMRRYAADMMDAKNIDYQINFSEEVNRISLNMDRRRHFYLFYKEAINNLVKHAGAHKVLVQLVVNNNNVKFEIQDDGIGFDTKNPNNGNGMATLHNRAAALNGEMEILSQPGKGTRIDLLFPVT</sequence>
<keyword evidence="10" id="KW-0472">Membrane</keyword>
<keyword evidence="8" id="KW-0902">Two-component regulatory system</keyword>
<feature type="signal peptide" evidence="11">
    <location>
        <begin position="1"/>
        <end position="27"/>
    </location>
</feature>
<dbReference type="InterPro" id="IPR036890">
    <property type="entry name" value="HATPase_C_sf"/>
</dbReference>
<keyword evidence="3" id="KW-0597">Phosphoprotein</keyword>
<dbReference type="InterPro" id="IPR050482">
    <property type="entry name" value="Sensor_HK_TwoCompSys"/>
</dbReference>
<dbReference type="GO" id="GO:0046983">
    <property type="term" value="F:protein dimerization activity"/>
    <property type="evidence" value="ECO:0007669"/>
    <property type="project" value="InterPro"/>
</dbReference>
<dbReference type="InterPro" id="IPR011712">
    <property type="entry name" value="Sig_transdc_His_kin_sub3_dim/P"/>
</dbReference>
<dbReference type="EMBL" id="FOPP01000009">
    <property type="protein sequence ID" value="SFH33846.1"/>
    <property type="molecule type" value="Genomic_DNA"/>
</dbReference>
<proteinExistence type="predicted"/>
<dbReference type="CDD" id="cd16917">
    <property type="entry name" value="HATPase_UhpB-NarQ-NarX-like"/>
    <property type="match status" value="1"/>
</dbReference>
<dbReference type="AlphaFoldDB" id="A0A1I2Z8K6"/>
<evidence type="ECO:0000256" key="9">
    <source>
        <dbReference type="SAM" id="Coils"/>
    </source>
</evidence>
<dbReference type="Gene3D" id="1.25.40.10">
    <property type="entry name" value="Tetratricopeptide repeat domain"/>
    <property type="match status" value="2"/>
</dbReference>
<dbReference type="InterPro" id="IPR003594">
    <property type="entry name" value="HATPase_dom"/>
</dbReference>
<dbReference type="Proteomes" id="UP000199666">
    <property type="component" value="Unassembled WGS sequence"/>
</dbReference>
<dbReference type="GO" id="GO:0000155">
    <property type="term" value="F:phosphorelay sensor kinase activity"/>
    <property type="evidence" value="ECO:0007669"/>
    <property type="project" value="InterPro"/>
</dbReference>
<accession>A0A1I2Z8K6</accession>
<evidence type="ECO:0000313" key="14">
    <source>
        <dbReference type="Proteomes" id="UP000199666"/>
    </source>
</evidence>
<evidence type="ECO:0000256" key="7">
    <source>
        <dbReference type="ARBA" id="ARBA00022840"/>
    </source>
</evidence>
<dbReference type="PANTHER" id="PTHR24421:SF10">
    <property type="entry name" value="NITRATE_NITRITE SENSOR PROTEIN NARQ"/>
    <property type="match status" value="1"/>
</dbReference>
<evidence type="ECO:0000256" key="6">
    <source>
        <dbReference type="ARBA" id="ARBA00022777"/>
    </source>
</evidence>
<dbReference type="Gene3D" id="3.30.565.10">
    <property type="entry name" value="Histidine kinase-like ATPase, C-terminal domain"/>
    <property type="match status" value="1"/>
</dbReference>
<evidence type="ECO:0000256" key="11">
    <source>
        <dbReference type="SAM" id="SignalP"/>
    </source>
</evidence>
<keyword evidence="6 13" id="KW-0418">Kinase</keyword>
<evidence type="ECO:0000259" key="12">
    <source>
        <dbReference type="PROSITE" id="PS50109"/>
    </source>
</evidence>
<dbReference type="SUPFAM" id="SSF55874">
    <property type="entry name" value="ATPase domain of HSP90 chaperone/DNA topoisomerase II/histidine kinase"/>
    <property type="match status" value="1"/>
</dbReference>
<dbReference type="SUPFAM" id="SSF48452">
    <property type="entry name" value="TPR-like"/>
    <property type="match status" value="2"/>
</dbReference>
<organism evidence="13 14">
    <name type="scientific">Pedobacter insulae</name>
    <dbReference type="NCBI Taxonomy" id="414048"/>
    <lineage>
        <taxon>Bacteria</taxon>
        <taxon>Pseudomonadati</taxon>
        <taxon>Bacteroidota</taxon>
        <taxon>Sphingobacteriia</taxon>
        <taxon>Sphingobacteriales</taxon>
        <taxon>Sphingobacteriaceae</taxon>
        <taxon>Pedobacter</taxon>
    </lineage>
</organism>
<dbReference type="PANTHER" id="PTHR24421">
    <property type="entry name" value="NITRATE/NITRITE SENSOR PROTEIN NARX-RELATED"/>
    <property type="match status" value="1"/>
</dbReference>
<dbReference type="Pfam" id="PF07730">
    <property type="entry name" value="HisKA_3"/>
    <property type="match status" value="1"/>
</dbReference>
<evidence type="ECO:0000256" key="8">
    <source>
        <dbReference type="ARBA" id="ARBA00023012"/>
    </source>
</evidence>
<dbReference type="PROSITE" id="PS50109">
    <property type="entry name" value="HIS_KIN"/>
    <property type="match status" value="1"/>
</dbReference>
<dbReference type="EC" id="2.7.13.3" evidence="2"/>